<dbReference type="GO" id="GO:0015807">
    <property type="term" value="P:L-amino acid transport"/>
    <property type="evidence" value="ECO:0007669"/>
    <property type="project" value="TreeGrafter"/>
</dbReference>
<evidence type="ECO:0000256" key="5">
    <source>
        <dbReference type="ARBA" id="ARBA00022970"/>
    </source>
</evidence>
<dbReference type="SMART" id="SM00382">
    <property type="entry name" value="AAA"/>
    <property type="match status" value="1"/>
</dbReference>
<keyword evidence="5" id="KW-0029">Amino-acid transport</keyword>
<comment type="similarity">
    <text evidence="1">Belongs to the ABC transporter superfamily.</text>
</comment>
<evidence type="ECO:0000256" key="1">
    <source>
        <dbReference type="ARBA" id="ARBA00005417"/>
    </source>
</evidence>
<gene>
    <name evidence="7" type="ORF">ABK905_02215</name>
</gene>
<dbReference type="SUPFAM" id="SSF52540">
    <property type="entry name" value="P-loop containing nucleoside triphosphate hydrolases"/>
    <property type="match status" value="1"/>
</dbReference>
<evidence type="ECO:0000313" key="7">
    <source>
        <dbReference type="EMBL" id="XBS70135.1"/>
    </source>
</evidence>
<dbReference type="Pfam" id="PF00005">
    <property type="entry name" value="ABC_tran"/>
    <property type="match status" value="1"/>
</dbReference>
<dbReference type="GO" id="GO:0005524">
    <property type="term" value="F:ATP binding"/>
    <property type="evidence" value="ECO:0007669"/>
    <property type="project" value="UniProtKB-KW"/>
</dbReference>
<dbReference type="InterPro" id="IPR027417">
    <property type="entry name" value="P-loop_NTPase"/>
</dbReference>
<dbReference type="PROSITE" id="PS50893">
    <property type="entry name" value="ABC_TRANSPORTER_2"/>
    <property type="match status" value="1"/>
</dbReference>
<keyword evidence="2" id="KW-0813">Transport</keyword>
<dbReference type="PANTHER" id="PTHR43820:SF5">
    <property type="entry name" value="HIGH-AFFINITY BRANCHED-CHAIN AMINO ACID TRANSPORT ATP-BINDING PROTEIN"/>
    <property type="match status" value="1"/>
</dbReference>
<keyword evidence="3" id="KW-0547">Nucleotide-binding</keyword>
<reference evidence="7" key="1">
    <citation type="submission" date="2024-06" db="EMBL/GenBank/DDBJ databases">
        <authorList>
            <person name="Coelho C."/>
            <person name="Bento M."/>
            <person name="Garcia E."/>
            <person name="Camelo A."/>
            <person name="Brandao I."/>
            <person name="Espirito Santo C."/>
            <person name="Trovao J."/>
            <person name="Verissimo A."/>
            <person name="Costa J."/>
            <person name="Tiago I."/>
        </authorList>
    </citation>
    <scope>NUCLEOTIDE SEQUENCE</scope>
    <source>
        <strain evidence="7">KWT182</strain>
    </source>
</reference>
<feature type="domain" description="ABC transporter" evidence="6">
    <location>
        <begin position="6"/>
        <end position="239"/>
    </location>
</feature>
<name>A0AAU7QAY1_9GAMM</name>
<dbReference type="PANTHER" id="PTHR43820">
    <property type="entry name" value="HIGH-AFFINITY BRANCHED-CHAIN AMINO ACID TRANSPORT ATP-BINDING PROTEIN LIVF"/>
    <property type="match status" value="1"/>
</dbReference>
<dbReference type="InterPro" id="IPR052156">
    <property type="entry name" value="BCAA_Transport_ATP-bd_LivF"/>
</dbReference>
<evidence type="ECO:0000256" key="4">
    <source>
        <dbReference type="ARBA" id="ARBA00022840"/>
    </source>
</evidence>
<sequence>MSEVLLQATGLSGGYGGGRVLNSVALELRSAEVLGLIGRNGVGKTTLMRALIGALTVREGQLMLAQTDITHAPPQRRARLGIGYVPQGREIFGGLTVAENLQVGMQFIRENRLFAQGQLQQVLDYFPILRQRLKQKAGTMSGGEQQQLAIARALVGAPKVLLLDEPSEGVQPSIVHIIADTLVRIARELKVAVILVEQDIAMVQRAVHRCCVMDKGRIIDTLSREQLLDDAVMRRYLAL</sequence>
<organism evidence="7">
    <name type="scientific">Acerihabitans sp. KWT182</name>
    <dbReference type="NCBI Taxonomy" id="3157919"/>
    <lineage>
        <taxon>Bacteria</taxon>
        <taxon>Pseudomonadati</taxon>
        <taxon>Pseudomonadota</taxon>
        <taxon>Gammaproteobacteria</taxon>
        <taxon>Enterobacterales</taxon>
        <taxon>Pectobacteriaceae</taxon>
        <taxon>Acerihabitans</taxon>
    </lineage>
</organism>
<dbReference type="GO" id="GO:0016887">
    <property type="term" value="F:ATP hydrolysis activity"/>
    <property type="evidence" value="ECO:0007669"/>
    <property type="project" value="InterPro"/>
</dbReference>
<evidence type="ECO:0000259" key="6">
    <source>
        <dbReference type="PROSITE" id="PS50893"/>
    </source>
</evidence>
<dbReference type="CDD" id="cd03224">
    <property type="entry name" value="ABC_TM1139_LivF_branched"/>
    <property type="match status" value="1"/>
</dbReference>
<dbReference type="InterPro" id="IPR003439">
    <property type="entry name" value="ABC_transporter-like_ATP-bd"/>
</dbReference>
<dbReference type="AlphaFoldDB" id="A0AAU7QAY1"/>
<dbReference type="GO" id="GO:0015658">
    <property type="term" value="F:branched-chain amino acid transmembrane transporter activity"/>
    <property type="evidence" value="ECO:0007669"/>
    <property type="project" value="TreeGrafter"/>
</dbReference>
<proteinExistence type="inferred from homology"/>
<keyword evidence="4 7" id="KW-0067">ATP-binding</keyword>
<accession>A0AAU7QAY1</accession>
<dbReference type="InterPro" id="IPR003593">
    <property type="entry name" value="AAA+_ATPase"/>
</dbReference>
<evidence type="ECO:0000256" key="2">
    <source>
        <dbReference type="ARBA" id="ARBA00022448"/>
    </source>
</evidence>
<dbReference type="EMBL" id="CP157947">
    <property type="protein sequence ID" value="XBS70135.1"/>
    <property type="molecule type" value="Genomic_DNA"/>
</dbReference>
<dbReference type="Gene3D" id="3.40.50.300">
    <property type="entry name" value="P-loop containing nucleotide triphosphate hydrolases"/>
    <property type="match status" value="1"/>
</dbReference>
<evidence type="ECO:0000256" key="3">
    <source>
        <dbReference type="ARBA" id="ARBA00022741"/>
    </source>
</evidence>
<protein>
    <submittedName>
        <fullName evidence="7">ABC transporter ATP-binding protein</fullName>
    </submittedName>
</protein>